<gene>
    <name evidence="8" type="ORF">JBF11_03570</name>
</gene>
<protein>
    <submittedName>
        <fullName evidence="8">Type II toxin-antitoxin system HicA family toxin</fullName>
    </submittedName>
</protein>
<dbReference type="PANTHER" id="PTHR34873">
    <property type="entry name" value="SSR1766 PROTEIN"/>
    <property type="match status" value="1"/>
</dbReference>
<keyword evidence="2" id="KW-1277">Toxin-antitoxin system</keyword>
<evidence type="ECO:0000313" key="8">
    <source>
        <dbReference type="EMBL" id="UWX06723.1"/>
    </source>
</evidence>
<keyword evidence="3" id="KW-0540">Nuclease</keyword>
<keyword evidence="9" id="KW-1185">Reference proteome</keyword>
<sequence>MWGGYSSKEIIKILEQDGWYEVNCTGGHHQFRHPTKKGRVTVSHPYEDIPPSTLKSIFKQANIELK</sequence>
<accession>A0ABY5Y3I1</accession>
<dbReference type="Proteomes" id="UP001058120">
    <property type="component" value="Chromosome"/>
</dbReference>
<evidence type="ECO:0000256" key="1">
    <source>
        <dbReference type="ARBA" id="ARBA00006620"/>
    </source>
</evidence>
<dbReference type="SUPFAM" id="SSF54786">
    <property type="entry name" value="YcfA/nrd intein domain"/>
    <property type="match status" value="1"/>
</dbReference>
<evidence type="ECO:0000256" key="6">
    <source>
        <dbReference type="ARBA" id="ARBA00022884"/>
    </source>
</evidence>
<keyword evidence="5" id="KW-0378">Hydrolase</keyword>
<keyword evidence="7" id="KW-0346">Stress response</keyword>
<comment type="similarity">
    <text evidence="1">Belongs to the HicA mRNA interferase family.</text>
</comment>
<keyword evidence="6" id="KW-0694">RNA-binding</keyword>
<evidence type="ECO:0000256" key="3">
    <source>
        <dbReference type="ARBA" id="ARBA00022722"/>
    </source>
</evidence>
<keyword evidence="4" id="KW-0255">Endonuclease</keyword>
<dbReference type="PANTHER" id="PTHR34873:SF3">
    <property type="entry name" value="ADDICTION MODULE TOXIN, HICA FAMILY"/>
    <property type="match status" value="1"/>
</dbReference>
<dbReference type="InterPro" id="IPR038570">
    <property type="entry name" value="HicA_sf"/>
</dbReference>
<dbReference type="Gene3D" id="3.30.920.30">
    <property type="entry name" value="Hypothetical protein"/>
    <property type="match status" value="1"/>
</dbReference>
<proteinExistence type="inferred from homology"/>
<evidence type="ECO:0000313" key="9">
    <source>
        <dbReference type="Proteomes" id="UP001058120"/>
    </source>
</evidence>
<evidence type="ECO:0000256" key="2">
    <source>
        <dbReference type="ARBA" id="ARBA00022649"/>
    </source>
</evidence>
<organism evidence="8 9">
    <name type="scientific">Taurinivorans muris</name>
    <dbReference type="NCBI Taxonomy" id="2787751"/>
    <lineage>
        <taxon>Bacteria</taxon>
        <taxon>Pseudomonadati</taxon>
        <taxon>Thermodesulfobacteriota</taxon>
        <taxon>Desulfovibrionia</taxon>
        <taxon>Desulfovibrionales</taxon>
        <taxon>Desulfovibrionaceae</taxon>
        <taxon>Taurinivorans</taxon>
    </lineage>
</organism>
<dbReference type="InterPro" id="IPR012933">
    <property type="entry name" value="HicA_mRNA_interferase"/>
</dbReference>
<evidence type="ECO:0000256" key="4">
    <source>
        <dbReference type="ARBA" id="ARBA00022759"/>
    </source>
</evidence>
<evidence type="ECO:0000256" key="7">
    <source>
        <dbReference type="ARBA" id="ARBA00023016"/>
    </source>
</evidence>
<evidence type="ECO:0000256" key="5">
    <source>
        <dbReference type="ARBA" id="ARBA00022801"/>
    </source>
</evidence>
<reference evidence="8" key="1">
    <citation type="submission" date="2020-12" db="EMBL/GenBank/DDBJ databases">
        <title>Taurinivorans muris gen. nov., sp. nov., fundamental and realized metabolic niche of a ubiquitous sulfidogenic bacterium in the murine intestine.</title>
        <authorList>
            <person name="Ye H."/>
            <person name="Hanson B.T."/>
            <person name="Loy A."/>
        </authorList>
    </citation>
    <scope>NUCLEOTIDE SEQUENCE</scope>
    <source>
        <strain evidence="8">LT0009</strain>
    </source>
</reference>
<name>A0ABY5Y3I1_9BACT</name>
<dbReference type="EMBL" id="CP065938">
    <property type="protein sequence ID" value="UWX06723.1"/>
    <property type="molecule type" value="Genomic_DNA"/>
</dbReference>
<dbReference type="Pfam" id="PF07927">
    <property type="entry name" value="HicA_toxin"/>
    <property type="match status" value="1"/>
</dbReference>